<gene>
    <name evidence="1" type="ORF">ACFPZ3_69145</name>
</gene>
<dbReference type="RefSeq" id="WP_379525183.1">
    <property type="nucleotide sequence ID" value="NZ_JBHSPA010000136.1"/>
</dbReference>
<reference evidence="2" key="1">
    <citation type="journal article" date="2019" name="Int. J. Syst. Evol. Microbiol.">
        <title>The Global Catalogue of Microorganisms (GCM) 10K type strain sequencing project: providing services to taxonomists for standard genome sequencing and annotation.</title>
        <authorList>
            <consortium name="The Broad Institute Genomics Platform"/>
            <consortium name="The Broad Institute Genome Sequencing Center for Infectious Disease"/>
            <person name="Wu L."/>
            <person name="Ma J."/>
        </authorList>
    </citation>
    <scope>NUCLEOTIDE SEQUENCE [LARGE SCALE GENOMIC DNA]</scope>
    <source>
        <strain evidence="2">CCUG 53903</strain>
    </source>
</reference>
<sequence>MTAPQEEYDDLHRLVDRLRPDQVREERARLLRLVHSQAGAPELGPDGVPTLFGAFEAGRSDASEQVEEILAESYSHEA</sequence>
<keyword evidence="2" id="KW-1185">Reference proteome</keyword>
<proteinExistence type="predicted"/>
<dbReference type="Proteomes" id="UP001596058">
    <property type="component" value="Unassembled WGS sequence"/>
</dbReference>
<protein>
    <submittedName>
        <fullName evidence="1">Uncharacterized protein</fullName>
    </submittedName>
</protein>
<comment type="caution">
    <text evidence="1">The sequence shown here is derived from an EMBL/GenBank/DDBJ whole genome shotgun (WGS) entry which is preliminary data.</text>
</comment>
<organism evidence="1 2">
    <name type="scientific">Nonomuraea insulae</name>
    <dbReference type="NCBI Taxonomy" id="1616787"/>
    <lineage>
        <taxon>Bacteria</taxon>
        <taxon>Bacillati</taxon>
        <taxon>Actinomycetota</taxon>
        <taxon>Actinomycetes</taxon>
        <taxon>Streptosporangiales</taxon>
        <taxon>Streptosporangiaceae</taxon>
        <taxon>Nonomuraea</taxon>
    </lineage>
</organism>
<accession>A0ABW1DDU9</accession>
<dbReference type="EMBL" id="JBHSPA010000136">
    <property type="protein sequence ID" value="MFC5835771.1"/>
    <property type="molecule type" value="Genomic_DNA"/>
</dbReference>
<evidence type="ECO:0000313" key="2">
    <source>
        <dbReference type="Proteomes" id="UP001596058"/>
    </source>
</evidence>
<name>A0ABW1DDU9_9ACTN</name>
<evidence type="ECO:0000313" key="1">
    <source>
        <dbReference type="EMBL" id="MFC5835771.1"/>
    </source>
</evidence>